<evidence type="ECO:0000256" key="9">
    <source>
        <dbReference type="ARBA" id="ARBA00023268"/>
    </source>
</evidence>
<dbReference type="GO" id="GO:0005737">
    <property type="term" value="C:cytoplasm"/>
    <property type="evidence" value="ECO:0007669"/>
    <property type="project" value="TreeGrafter"/>
</dbReference>
<dbReference type="GO" id="GO:0008033">
    <property type="term" value="P:tRNA processing"/>
    <property type="evidence" value="ECO:0007669"/>
    <property type="project" value="UniProtKB-KW"/>
</dbReference>
<sequence length="376" mass="39937">MSRIADRRVVVIGAGAAGASAANRLAARGFDVTVVERHAEPGQGASGNIAGVFRPLPSLGDNSLSRLLRAGFLHGRRHIAALPGVRHGLTGVLHIARDAKHEDTQRRIVAEQAPPTEFVRFVERDEAARLAGWPVEAGGWWFPGGGWINPPSLCRANLAGIEVRHGRAVAQIERTGGRWRLLDAGGALIAEAPILVLANGTEATKFVPRLAPHCPFPIRVGRGLVSHLPEDAAPPFNIVATRVGYVTPAVDGIHCFGATLATGDEDLSPRLADHLENLVRLDRILPGYGRDLDPARLGGRVGLRPLSPDRMPVVGPLSASDGLWVINGFGARGLVFASLCAELLAARIAGEPLPLEADLVAALDPARFARRQPRKV</sequence>
<evidence type="ECO:0000256" key="8">
    <source>
        <dbReference type="ARBA" id="ARBA00023002"/>
    </source>
</evidence>
<evidence type="ECO:0000256" key="4">
    <source>
        <dbReference type="ARBA" id="ARBA00022679"/>
    </source>
</evidence>
<keyword evidence="8" id="KW-0560">Oxidoreductase</keyword>
<dbReference type="GO" id="GO:0016645">
    <property type="term" value="F:oxidoreductase activity, acting on the CH-NH group of donors"/>
    <property type="evidence" value="ECO:0007669"/>
    <property type="project" value="InterPro"/>
</dbReference>
<accession>A0AA49FML4</accession>
<evidence type="ECO:0000256" key="1">
    <source>
        <dbReference type="ARBA" id="ARBA00022490"/>
    </source>
</evidence>
<keyword evidence="4 11" id="KW-0808">Transferase</keyword>
<dbReference type="Pfam" id="PF01266">
    <property type="entry name" value="DAO"/>
    <property type="match status" value="1"/>
</dbReference>
<protein>
    <submittedName>
        <fullName evidence="11">FAD-dependent 5-carboxymethylaminomethyl-2-thiouridine(34) oxidoreductase MnmC</fullName>
        <ecNumber evidence="11">2.1.1.61</ecNumber>
    </submittedName>
</protein>
<keyword evidence="1" id="KW-0963">Cytoplasm</keyword>
<dbReference type="Gene3D" id="3.50.50.60">
    <property type="entry name" value="FAD/NAD(P)-binding domain"/>
    <property type="match status" value="1"/>
</dbReference>
<gene>
    <name evidence="11" type="primary">mnmC</name>
    <name evidence="11" type="ORF">OHM77_04645</name>
</gene>
<feature type="domain" description="FAD dependent oxidoreductase" evidence="10">
    <location>
        <begin position="8"/>
        <end position="347"/>
    </location>
</feature>
<evidence type="ECO:0000313" key="11">
    <source>
        <dbReference type="EMBL" id="WIM06558.1"/>
    </source>
</evidence>
<keyword evidence="3" id="KW-0285">Flavoprotein</keyword>
<proteinExistence type="predicted"/>
<dbReference type="InterPro" id="IPR036188">
    <property type="entry name" value="FAD/NAD-bd_sf"/>
</dbReference>
<keyword evidence="9" id="KW-0511">Multifunctional enzyme</keyword>
<dbReference type="InterPro" id="IPR017610">
    <property type="entry name" value="tRNA_S-uridine_synth_MnmC_C"/>
</dbReference>
<dbReference type="Gene3D" id="3.30.9.10">
    <property type="entry name" value="D-Amino Acid Oxidase, subunit A, domain 2"/>
    <property type="match status" value="1"/>
</dbReference>
<dbReference type="SUPFAM" id="SSF51905">
    <property type="entry name" value="FAD/NAD(P)-binding domain"/>
    <property type="match status" value="1"/>
</dbReference>
<evidence type="ECO:0000256" key="6">
    <source>
        <dbReference type="ARBA" id="ARBA00022694"/>
    </source>
</evidence>
<keyword evidence="6" id="KW-0819">tRNA processing</keyword>
<dbReference type="GO" id="GO:0032259">
    <property type="term" value="P:methylation"/>
    <property type="evidence" value="ECO:0007669"/>
    <property type="project" value="UniProtKB-KW"/>
</dbReference>
<dbReference type="Proteomes" id="UP001234916">
    <property type="component" value="Chromosome"/>
</dbReference>
<keyword evidence="2 11" id="KW-0489">Methyltransferase</keyword>
<evidence type="ECO:0000256" key="5">
    <source>
        <dbReference type="ARBA" id="ARBA00022691"/>
    </source>
</evidence>
<dbReference type="KEGG" id="npv:OHM77_04645"/>
<dbReference type="SUPFAM" id="SSF54373">
    <property type="entry name" value="FAD-linked reductases, C-terminal domain"/>
    <property type="match status" value="1"/>
</dbReference>
<dbReference type="GO" id="GO:0004808">
    <property type="term" value="F:tRNA (5-methylaminomethyl-2-thiouridylate)(34)-methyltransferase activity"/>
    <property type="evidence" value="ECO:0007669"/>
    <property type="project" value="UniProtKB-EC"/>
</dbReference>
<dbReference type="NCBIfam" id="TIGR03197">
    <property type="entry name" value="MnmC_Cterm"/>
    <property type="match status" value="1"/>
</dbReference>
<keyword evidence="7" id="KW-0274">FAD</keyword>
<evidence type="ECO:0000256" key="2">
    <source>
        <dbReference type="ARBA" id="ARBA00022603"/>
    </source>
</evidence>
<organism evidence="11">
    <name type="scientific">Candidatus Nitricoxidivorans perseverans</name>
    <dbReference type="NCBI Taxonomy" id="2975601"/>
    <lineage>
        <taxon>Bacteria</taxon>
        <taxon>Pseudomonadati</taxon>
        <taxon>Pseudomonadota</taxon>
        <taxon>Betaproteobacteria</taxon>
        <taxon>Nitrosomonadales</taxon>
        <taxon>Sterolibacteriaceae</taxon>
        <taxon>Candidatus Nitricoxidivorans</taxon>
    </lineage>
</organism>
<dbReference type="EC" id="2.1.1.61" evidence="11"/>
<dbReference type="PANTHER" id="PTHR13847:SF283">
    <property type="entry name" value="TRNA 5-METHYLAMINOMETHYL-2-THIOURIDINE BIOSYNTHESIS BIFUNCTIONAL PROTEIN MNMC"/>
    <property type="match status" value="1"/>
</dbReference>
<evidence type="ECO:0000259" key="10">
    <source>
        <dbReference type="Pfam" id="PF01266"/>
    </source>
</evidence>
<keyword evidence="5" id="KW-0949">S-adenosyl-L-methionine</keyword>
<evidence type="ECO:0000256" key="3">
    <source>
        <dbReference type="ARBA" id="ARBA00022630"/>
    </source>
</evidence>
<dbReference type="EMBL" id="CP107246">
    <property type="protein sequence ID" value="WIM06558.1"/>
    <property type="molecule type" value="Genomic_DNA"/>
</dbReference>
<name>A0AA49FML4_9PROT</name>
<dbReference type="InterPro" id="IPR006076">
    <property type="entry name" value="FAD-dep_OxRdtase"/>
</dbReference>
<reference evidence="11" key="1">
    <citation type="journal article" date="2023" name="Nat. Microbiol.">
        <title>Enrichment and characterization of a nitric oxide-reducing microbial community in a continuous bioreactor.</title>
        <authorList>
            <person name="Garrido-Amador P."/>
            <person name="Stortenbeker N."/>
            <person name="Wessels H.J.C.T."/>
            <person name="Speth D.R."/>
            <person name="Garcia-Heredia I."/>
            <person name="Kartal B."/>
        </authorList>
    </citation>
    <scope>NUCLEOTIDE SEQUENCE</scope>
    <source>
        <strain evidence="11">MAG1</strain>
    </source>
</reference>
<evidence type="ECO:0000256" key="7">
    <source>
        <dbReference type="ARBA" id="ARBA00022827"/>
    </source>
</evidence>
<dbReference type="AlphaFoldDB" id="A0AA49FML4"/>
<dbReference type="PANTHER" id="PTHR13847">
    <property type="entry name" value="SARCOSINE DEHYDROGENASE-RELATED"/>
    <property type="match status" value="1"/>
</dbReference>